<comment type="caution">
    <text evidence="3">The sequence shown here is derived from an EMBL/GenBank/DDBJ whole genome shotgun (WGS) entry which is preliminary data.</text>
</comment>
<organism evidence="3 4">
    <name type="scientific">Deinandra increscens subsp. villosa</name>
    <dbReference type="NCBI Taxonomy" id="3103831"/>
    <lineage>
        <taxon>Eukaryota</taxon>
        <taxon>Viridiplantae</taxon>
        <taxon>Streptophyta</taxon>
        <taxon>Embryophyta</taxon>
        <taxon>Tracheophyta</taxon>
        <taxon>Spermatophyta</taxon>
        <taxon>Magnoliopsida</taxon>
        <taxon>eudicotyledons</taxon>
        <taxon>Gunneridae</taxon>
        <taxon>Pentapetalae</taxon>
        <taxon>asterids</taxon>
        <taxon>campanulids</taxon>
        <taxon>Asterales</taxon>
        <taxon>Asteraceae</taxon>
        <taxon>Asteroideae</taxon>
        <taxon>Heliantheae alliance</taxon>
        <taxon>Madieae</taxon>
        <taxon>Madiinae</taxon>
        <taxon>Deinandra</taxon>
    </lineage>
</organism>
<dbReference type="Proteomes" id="UP001408789">
    <property type="component" value="Unassembled WGS sequence"/>
</dbReference>
<dbReference type="InterPro" id="IPR001087">
    <property type="entry name" value="GDSL"/>
</dbReference>
<evidence type="ECO:0000313" key="3">
    <source>
        <dbReference type="EMBL" id="KAK9062909.1"/>
    </source>
</evidence>
<evidence type="ECO:0000256" key="1">
    <source>
        <dbReference type="ARBA" id="ARBA00008668"/>
    </source>
</evidence>
<protein>
    <submittedName>
        <fullName evidence="3">Uncharacterized protein</fullName>
    </submittedName>
</protein>
<name>A0AAP0GW63_9ASTR</name>
<proteinExistence type="inferred from homology"/>
<dbReference type="Gene3D" id="3.40.50.1110">
    <property type="entry name" value="SGNH hydrolase"/>
    <property type="match status" value="1"/>
</dbReference>
<sequence length="351" mass="38872">MVPSVLICLCVCLCLCCSEANEQIPNNSSLPAVFAFGDSFADAGNNNFQATVVKANFPPYGKDFMGGKPTGRFTNGKTLADYIATKLGVKEYLPAYLDPSQQSEDMVTGVSFASAGSGFDPLTSEILNVFTLSDEIEMFKEYIVKLDGIVGEEEANHIISESLYLVSWSSNDWGISYTAVPIRKIQNDVEAYANFLVEKATEFIQELYKLGARKMVFFNTPLIGCFPAARTVAGGVLRKCGDKLNEEAKTFNKMLSRQIQFLDKNLPQSKLTVVDYLKIVEDIIEHHLQYGLEVVDRGCCGTGLLEVAILCNKLSPICPDDSKYLFWDSVHLTDRGYNIVSDHAMMMIFQP</sequence>
<dbReference type="Pfam" id="PF00657">
    <property type="entry name" value="Lipase_GDSL"/>
    <property type="match status" value="1"/>
</dbReference>
<gene>
    <name evidence="3" type="ORF">SSX86_020099</name>
</gene>
<keyword evidence="2" id="KW-0732">Signal</keyword>
<comment type="similarity">
    <text evidence="1">Belongs to the 'GDSL' lipolytic enzyme family.</text>
</comment>
<evidence type="ECO:0000256" key="2">
    <source>
        <dbReference type="SAM" id="SignalP"/>
    </source>
</evidence>
<dbReference type="PANTHER" id="PTHR45642">
    <property type="entry name" value="GDSL ESTERASE/LIPASE EXL3"/>
    <property type="match status" value="1"/>
</dbReference>
<accession>A0AAP0GW63</accession>
<keyword evidence="4" id="KW-1185">Reference proteome</keyword>
<dbReference type="FunFam" id="3.40.50.1110:FF:000003">
    <property type="entry name" value="GDSL esterase/lipase APG"/>
    <property type="match status" value="1"/>
</dbReference>
<feature type="signal peptide" evidence="2">
    <location>
        <begin position="1"/>
        <end position="20"/>
    </location>
</feature>
<dbReference type="InterPro" id="IPR036514">
    <property type="entry name" value="SGNH_hydro_sf"/>
</dbReference>
<dbReference type="AlphaFoldDB" id="A0AAP0GW63"/>
<evidence type="ECO:0000313" key="4">
    <source>
        <dbReference type="Proteomes" id="UP001408789"/>
    </source>
</evidence>
<dbReference type="CDD" id="cd01837">
    <property type="entry name" value="SGNH_plant_lipase_like"/>
    <property type="match status" value="1"/>
</dbReference>
<dbReference type="PANTHER" id="PTHR45642:SF82">
    <property type="entry name" value="GDSL-LIKE LIPASE_ACYLHYDROLASE SUPERFAMILY PROTEIN-RELATED"/>
    <property type="match status" value="1"/>
</dbReference>
<reference evidence="3 4" key="1">
    <citation type="submission" date="2024-04" db="EMBL/GenBank/DDBJ databases">
        <title>The reference genome of an endangered Asteraceae, Deinandra increscens subsp. villosa, native to the Central Coast of California.</title>
        <authorList>
            <person name="Guilliams M."/>
            <person name="Hasenstab-Lehman K."/>
            <person name="Meyer R."/>
            <person name="Mcevoy S."/>
        </authorList>
    </citation>
    <scope>NUCLEOTIDE SEQUENCE [LARGE SCALE GENOMIC DNA]</scope>
    <source>
        <tissue evidence="3">Leaf</tissue>
    </source>
</reference>
<dbReference type="EMBL" id="JBCNJP010000019">
    <property type="protein sequence ID" value="KAK9062909.1"/>
    <property type="molecule type" value="Genomic_DNA"/>
</dbReference>
<dbReference type="GO" id="GO:0016788">
    <property type="term" value="F:hydrolase activity, acting on ester bonds"/>
    <property type="evidence" value="ECO:0007669"/>
    <property type="project" value="InterPro"/>
</dbReference>
<feature type="chain" id="PRO_5042942681" evidence="2">
    <location>
        <begin position="21"/>
        <end position="351"/>
    </location>
</feature>
<dbReference type="InterPro" id="IPR035669">
    <property type="entry name" value="SGNH_plant_lipase-like"/>
</dbReference>
<dbReference type="InterPro" id="IPR050592">
    <property type="entry name" value="GDSL_lipolytic_enzyme"/>
</dbReference>